<dbReference type="AlphaFoldDB" id="A0A0F9WBY3"/>
<protein>
    <recommendedName>
        <fullName evidence="2">Glycosyltransferase 2-like domain-containing protein</fullName>
    </recommendedName>
</protein>
<evidence type="ECO:0000313" key="1">
    <source>
        <dbReference type="EMBL" id="KKN75718.1"/>
    </source>
</evidence>
<name>A0A0F9WBY3_9ZZZZ</name>
<gene>
    <name evidence="1" type="ORF">LCGC14_0378220</name>
</gene>
<dbReference type="InterPro" id="IPR029044">
    <property type="entry name" value="Nucleotide-diphossugar_trans"/>
</dbReference>
<comment type="caution">
    <text evidence="1">The sequence shown here is derived from an EMBL/GenBank/DDBJ whole genome shotgun (WGS) entry which is preliminary data.</text>
</comment>
<evidence type="ECO:0008006" key="2">
    <source>
        <dbReference type="Google" id="ProtNLM"/>
    </source>
</evidence>
<dbReference type="EMBL" id="LAZR01000305">
    <property type="protein sequence ID" value="KKN75718.1"/>
    <property type="molecule type" value="Genomic_DNA"/>
</dbReference>
<reference evidence="1" key="1">
    <citation type="journal article" date="2015" name="Nature">
        <title>Complex archaea that bridge the gap between prokaryotes and eukaryotes.</title>
        <authorList>
            <person name="Spang A."/>
            <person name="Saw J.H."/>
            <person name="Jorgensen S.L."/>
            <person name="Zaremba-Niedzwiedzka K."/>
            <person name="Martijn J."/>
            <person name="Lind A.E."/>
            <person name="van Eijk R."/>
            <person name="Schleper C."/>
            <person name="Guy L."/>
            <person name="Ettema T.J."/>
        </authorList>
    </citation>
    <scope>NUCLEOTIDE SEQUENCE</scope>
</reference>
<organism evidence="1">
    <name type="scientific">marine sediment metagenome</name>
    <dbReference type="NCBI Taxonomy" id="412755"/>
    <lineage>
        <taxon>unclassified sequences</taxon>
        <taxon>metagenomes</taxon>
        <taxon>ecological metagenomes</taxon>
    </lineage>
</organism>
<proteinExistence type="predicted"/>
<dbReference type="SUPFAM" id="SSF53448">
    <property type="entry name" value="Nucleotide-diphospho-sugar transferases"/>
    <property type="match status" value="1"/>
</dbReference>
<sequence>MSDKKKRLVVVAAFGDRETQIQRLIKNFRRFLDYETIDYEIIILTTKDSNIGDTTNFSDVTIEYVERLWPAGSYRSGVRNSNYLKIAKAVDESLKRTYNQYDSLCLLDDDCFIVHRGFIDGFLIAERMGAAVPVNPRVHVKFNAMGADVRQKDIDDLQRLGVPEYMPAVNFSPFFVSPKHVQARNFLLTLQSELRDNTCRGTLALNKAAWATRFNPVLLSEFWCVCGAEAQSIKDYTQQLQGQQCSIDPIMLHLGHQQTADVFKDEIERLTN</sequence>
<accession>A0A0F9WBY3</accession>